<dbReference type="Proteomes" id="UP000516437">
    <property type="component" value="Chromosome 4"/>
</dbReference>
<evidence type="ECO:0000313" key="1">
    <source>
        <dbReference type="EMBL" id="KAB1215222.1"/>
    </source>
</evidence>
<organism evidence="1 2">
    <name type="scientific">Morella rubra</name>
    <name type="common">Chinese bayberry</name>
    <dbReference type="NCBI Taxonomy" id="262757"/>
    <lineage>
        <taxon>Eukaryota</taxon>
        <taxon>Viridiplantae</taxon>
        <taxon>Streptophyta</taxon>
        <taxon>Embryophyta</taxon>
        <taxon>Tracheophyta</taxon>
        <taxon>Spermatophyta</taxon>
        <taxon>Magnoliopsida</taxon>
        <taxon>eudicotyledons</taxon>
        <taxon>Gunneridae</taxon>
        <taxon>Pentapetalae</taxon>
        <taxon>rosids</taxon>
        <taxon>fabids</taxon>
        <taxon>Fagales</taxon>
        <taxon>Myricaceae</taxon>
        <taxon>Morella</taxon>
    </lineage>
</organism>
<name>A0A6A1VQL1_9ROSI</name>
<gene>
    <name evidence="1" type="ORF">CJ030_MR4G024214</name>
</gene>
<accession>A0A6A1VQL1</accession>
<dbReference type="SUPFAM" id="SSF48576">
    <property type="entry name" value="Terpenoid synthases"/>
    <property type="match status" value="1"/>
</dbReference>
<reference evidence="1 2" key="1">
    <citation type="journal article" date="2019" name="Plant Biotechnol. J.">
        <title>The red bayberry genome and genetic basis of sex determination.</title>
        <authorList>
            <person name="Jia H.M."/>
            <person name="Jia H.J."/>
            <person name="Cai Q.L."/>
            <person name="Wang Y."/>
            <person name="Zhao H.B."/>
            <person name="Yang W.F."/>
            <person name="Wang G.Y."/>
            <person name="Li Y.H."/>
            <person name="Zhan D.L."/>
            <person name="Shen Y.T."/>
            <person name="Niu Q.F."/>
            <person name="Chang L."/>
            <person name="Qiu J."/>
            <person name="Zhao L."/>
            <person name="Xie H.B."/>
            <person name="Fu W.Y."/>
            <person name="Jin J."/>
            <person name="Li X.W."/>
            <person name="Jiao Y."/>
            <person name="Zhou C.C."/>
            <person name="Tu T."/>
            <person name="Chai C.Y."/>
            <person name="Gao J.L."/>
            <person name="Fan L.J."/>
            <person name="van de Weg E."/>
            <person name="Wang J.Y."/>
            <person name="Gao Z.S."/>
        </authorList>
    </citation>
    <scope>NUCLEOTIDE SEQUENCE [LARGE SCALE GENOMIC DNA]</scope>
    <source>
        <tissue evidence="1">Leaves</tissue>
    </source>
</reference>
<comment type="caution">
    <text evidence="1">The sequence shown here is derived from an EMBL/GenBank/DDBJ whole genome shotgun (WGS) entry which is preliminary data.</text>
</comment>
<dbReference type="InterPro" id="IPR008949">
    <property type="entry name" value="Isoprenoid_synthase_dom_sf"/>
</dbReference>
<keyword evidence="2" id="KW-1185">Reference proteome</keyword>
<dbReference type="OrthoDB" id="1877784at2759"/>
<sequence>MNQHSATEEEAVMEFQKQVTDVWKDINEECLYPTPVPMPLLTRILNLARVMDVAYKDGDGYTNADIVLKDFVASLLVDPVPM</sequence>
<dbReference type="AlphaFoldDB" id="A0A6A1VQL1"/>
<proteinExistence type="predicted"/>
<dbReference type="EMBL" id="RXIC02000022">
    <property type="protein sequence ID" value="KAB1215222.1"/>
    <property type="molecule type" value="Genomic_DNA"/>
</dbReference>
<dbReference type="Gene3D" id="1.10.600.10">
    <property type="entry name" value="Farnesyl Diphosphate Synthase"/>
    <property type="match status" value="1"/>
</dbReference>
<protein>
    <submittedName>
        <fullName evidence="1">(-)-germacrene D synthase</fullName>
    </submittedName>
</protein>
<evidence type="ECO:0000313" key="2">
    <source>
        <dbReference type="Proteomes" id="UP000516437"/>
    </source>
</evidence>